<evidence type="ECO:0000313" key="3">
    <source>
        <dbReference type="Proteomes" id="UP000708208"/>
    </source>
</evidence>
<reference evidence="2" key="1">
    <citation type="submission" date="2021-06" db="EMBL/GenBank/DDBJ databases">
        <authorList>
            <person name="Hodson N. C."/>
            <person name="Mongue J. A."/>
            <person name="Jaron S. K."/>
        </authorList>
    </citation>
    <scope>NUCLEOTIDE SEQUENCE</scope>
</reference>
<evidence type="ECO:0000256" key="1">
    <source>
        <dbReference type="SAM" id="SignalP"/>
    </source>
</evidence>
<keyword evidence="1" id="KW-0732">Signal</keyword>
<evidence type="ECO:0000313" key="2">
    <source>
        <dbReference type="EMBL" id="CAG7726695.1"/>
    </source>
</evidence>
<feature type="chain" id="PRO_5035231548" description="Glycine-rich protein" evidence="1">
    <location>
        <begin position="22"/>
        <end position="83"/>
    </location>
</feature>
<organism evidence="2 3">
    <name type="scientific">Allacma fusca</name>
    <dbReference type="NCBI Taxonomy" id="39272"/>
    <lineage>
        <taxon>Eukaryota</taxon>
        <taxon>Metazoa</taxon>
        <taxon>Ecdysozoa</taxon>
        <taxon>Arthropoda</taxon>
        <taxon>Hexapoda</taxon>
        <taxon>Collembola</taxon>
        <taxon>Symphypleona</taxon>
        <taxon>Sminthuridae</taxon>
        <taxon>Allacma</taxon>
    </lineage>
</organism>
<keyword evidence="3" id="KW-1185">Reference proteome</keyword>
<sequence length="83" mass="8431">MKYTALFYMTLLAALVAVVYALPESDDLETAQQFFGGYRGGYGGRGYGGGYGRGGYGGGYGRGGYGGGYGRGGYGGGFGGYGK</sequence>
<gene>
    <name evidence="2" type="ORF">AFUS01_LOCUS15588</name>
</gene>
<dbReference type="Proteomes" id="UP000708208">
    <property type="component" value="Unassembled WGS sequence"/>
</dbReference>
<feature type="signal peptide" evidence="1">
    <location>
        <begin position="1"/>
        <end position="21"/>
    </location>
</feature>
<name>A0A8J2NZU7_9HEXA</name>
<protein>
    <recommendedName>
        <fullName evidence="4">Glycine-rich protein</fullName>
    </recommendedName>
</protein>
<comment type="caution">
    <text evidence="2">The sequence shown here is derived from an EMBL/GenBank/DDBJ whole genome shotgun (WGS) entry which is preliminary data.</text>
</comment>
<dbReference type="AlphaFoldDB" id="A0A8J2NZU7"/>
<proteinExistence type="predicted"/>
<dbReference type="EMBL" id="CAJVCH010138829">
    <property type="protein sequence ID" value="CAG7726695.1"/>
    <property type="molecule type" value="Genomic_DNA"/>
</dbReference>
<accession>A0A8J2NZU7</accession>
<evidence type="ECO:0008006" key="4">
    <source>
        <dbReference type="Google" id="ProtNLM"/>
    </source>
</evidence>